<evidence type="ECO:0000313" key="2">
    <source>
        <dbReference type="EMBL" id="BES96011.1"/>
    </source>
</evidence>
<organism evidence="2 3">
    <name type="scientific">Nesidiocoris tenuis</name>
    <dbReference type="NCBI Taxonomy" id="355587"/>
    <lineage>
        <taxon>Eukaryota</taxon>
        <taxon>Metazoa</taxon>
        <taxon>Ecdysozoa</taxon>
        <taxon>Arthropoda</taxon>
        <taxon>Hexapoda</taxon>
        <taxon>Insecta</taxon>
        <taxon>Pterygota</taxon>
        <taxon>Neoptera</taxon>
        <taxon>Paraneoptera</taxon>
        <taxon>Hemiptera</taxon>
        <taxon>Heteroptera</taxon>
        <taxon>Panheteroptera</taxon>
        <taxon>Cimicomorpha</taxon>
        <taxon>Miridae</taxon>
        <taxon>Dicyphina</taxon>
        <taxon>Nesidiocoris</taxon>
    </lineage>
</organism>
<gene>
    <name evidence="2" type="ORF">NTJ_08820</name>
</gene>
<reference evidence="2 3" key="1">
    <citation type="submission" date="2023-09" db="EMBL/GenBank/DDBJ databases">
        <title>Nesidiocoris tenuis whole genome shotgun sequence.</title>
        <authorList>
            <person name="Shibata T."/>
            <person name="Shimoda M."/>
            <person name="Kobayashi T."/>
            <person name="Uehara T."/>
        </authorList>
    </citation>
    <scope>NUCLEOTIDE SEQUENCE [LARGE SCALE GENOMIC DNA]</scope>
    <source>
        <strain evidence="2 3">Japan</strain>
    </source>
</reference>
<sequence length="163" mass="17410">MEGDGDYNGGGGGGGGNDYSNENSTPVRGPGYNDKCRDDLPFEPVSRNNDPFSATEDPEEKYRNERDRIASLKETDIDAIRPCTEDSDDDDGKPGGLAAVIGGSLPNSMADGLSSSQRLNLNGKSPLYTNFGVDEGDGRTREESSCAQDCVYYSVLCCQCSIL</sequence>
<name>A0ABN7AUY7_9HEMI</name>
<keyword evidence="3" id="KW-1185">Reference proteome</keyword>
<evidence type="ECO:0000313" key="3">
    <source>
        <dbReference type="Proteomes" id="UP001307889"/>
    </source>
</evidence>
<dbReference type="EMBL" id="AP028914">
    <property type="protein sequence ID" value="BES96011.1"/>
    <property type="molecule type" value="Genomic_DNA"/>
</dbReference>
<feature type="region of interest" description="Disordered" evidence="1">
    <location>
        <begin position="1"/>
        <end position="105"/>
    </location>
</feature>
<proteinExistence type="predicted"/>
<feature type="compositionally biased region" description="Gly residues" evidence="1">
    <location>
        <begin position="1"/>
        <end position="17"/>
    </location>
</feature>
<dbReference type="Proteomes" id="UP001307889">
    <property type="component" value="Chromosome 6"/>
</dbReference>
<evidence type="ECO:0000256" key="1">
    <source>
        <dbReference type="SAM" id="MobiDB-lite"/>
    </source>
</evidence>
<accession>A0ABN7AUY7</accession>
<evidence type="ECO:0008006" key="4">
    <source>
        <dbReference type="Google" id="ProtNLM"/>
    </source>
</evidence>
<protein>
    <recommendedName>
        <fullName evidence="4">CTNNB1 binding N-teminal domain-containing protein</fullName>
    </recommendedName>
</protein>
<feature type="compositionally biased region" description="Basic and acidic residues" evidence="1">
    <location>
        <begin position="60"/>
        <end position="79"/>
    </location>
</feature>